<evidence type="ECO:0000256" key="1">
    <source>
        <dbReference type="ARBA" id="ARBA00022737"/>
    </source>
</evidence>
<feature type="repeat" description="TPR" evidence="3">
    <location>
        <begin position="22"/>
        <end position="55"/>
    </location>
</feature>
<comment type="caution">
    <text evidence="4">The sequence shown here is derived from an EMBL/GenBank/DDBJ whole genome shotgun (WGS) entry which is preliminary data.</text>
</comment>
<accession>A0ABW4RKY6</accession>
<keyword evidence="2 3" id="KW-0802">TPR repeat</keyword>
<keyword evidence="1" id="KW-0677">Repeat</keyword>
<dbReference type="PANTHER" id="PTHR44943">
    <property type="entry name" value="CELLULOSE SYNTHASE OPERON PROTEIN C"/>
    <property type="match status" value="1"/>
</dbReference>
<sequence>MNDYKRKTEEAERKVIRLQMDANFFFERAVRSLDRYRYDKALTYFQKAVEYEPENPVNHCNLAGILSEMGQYDASNEVLQHIMGHVDPMMSECHFYMANNYANIEQFAEAERELLIYMEKDANGAFIAEANEMLDVVQHERARTGAPRLGLPDTNEEAPLEPREQGRLLLEEGDVEAACDLLQQALVNEPDDDAARNNLVVALYHLGKLEQAAFEVEELLRREPHNLHGLCNQALILQQMGQHSLLLQQISILRRIHPMHQEHLLKLAITLAMLGQHEAAYIHFARLIRQHGENAQQEIYHYAAVAACYVGKYDQSVQWWRRILRLDSEAEVPAFYIAHLEKIRNGQLQPSYRYALPYVDAADARSYSAERVSEPSMANDSEAQLLLVLRQGTEQQQLQALQTYTLEGSAELHRALREYAAAPQTSAPLKLAAERLLRQWIFVHRLADDRLIDDLESARSSLPIWEERWQHVLDMFRLHSPMYQQASFRHDVEALWLEFIKRSYPELPRLQQPEGWAAALEYLIARLFRQPLTYAEVAERYDSTISSVSRYARRISRLCHMQSKVQRSLTKSNQGS</sequence>
<evidence type="ECO:0000256" key="2">
    <source>
        <dbReference type="ARBA" id="ARBA00022803"/>
    </source>
</evidence>
<dbReference type="SMART" id="SM00028">
    <property type="entry name" value="TPR"/>
    <property type="match status" value="5"/>
</dbReference>
<dbReference type="PROSITE" id="PS50005">
    <property type="entry name" value="TPR"/>
    <property type="match status" value="1"/>
</dbReference>
<protein>
    <submittedName>
        <fullName evidence="4">Tetratricopeptide repeat protein</fullName>
    </submittedName>
</protein>
<keyword evidence="5" id="KW-1185">Reference proteome</keyword>
<name>A0ABW4RKY6_9BACL</name>
<evidence type="ECO:0000256" key="3">
    <source>
        <dbReference type="PROSITE-ProRule" id="PRU00339"/>
    </source>
</evidence>
<proteinExistence type="predicted"/>
<dbReference type="InterPro" id="IPR051685">
    <property type="entry name" value="Ycf3/AcsC/BcsC/TPR_MFPF"/>
</dbReference>
<evidence type="ECO:0000313" key="5">
    <source>
        <dbReference type="Proteomes" id="UP001597233"/>
    </source>
</evidence>
<dbReference type="Pfam" id="PF14559">
    <property type="entry name" value="TPR_19"/>
    <property type="match status" value="2"/>
</dbReference>
<dbReference type="RefSeq" id="WP_347327096.1">
    <property type="nucleotide sequence ID" value="NZ_JBCGUH010000020.1"/>
</dbReference>
<dbReference type="PANTHER" id="PTHR44943:SF8">
    <property type="entry name" value="TPR REPEAT-CONTAINING PROTEIN MJ0263"/>
    <property type="match status" value="1"/>
</dbReference>
<dbReference type="SUPFAM" id="SSF48452">
    <property type="entry name" value="TPR-like"/>
    <property type="match status" value="2"/>
</dbReference>
<dbReference type="EMBL" id="JBHUEH010000023">
    <property type="protein sequence ID" value="MFD1886977.1"/>
    <property type="molecule type" value="Genomic_DNA"/>
</dbReference>
<dbReference type="Gene3D" id="1.25.40.10">
    <property type="entry name" value="Tetratricopeptide repeat domain"/>
    <property type="match status" value="2"/>
</dbReference>
<reference evidence="5" key="1">
    <citation type="journal article" date="2019" name="Int. J. Syst. Evol. Microbiol.">
        <title>The Global Catalogue of Microorganisms (GCM) 10K type strain sequencing project: providing services to taxonomists for standard genome sequencing and annotation.</title>
        <authorList>
            <consortium name="The Broad Institute Genomics Platform"/>
            <consortium name="The Broad Institute Genome Sequencing Center for Infectious Disease"/>
            <person name="Wu L."/>
            <person name="Ma J."/>
        </authorList>
    </citation>
    <scope>NUCLEOTIDE SEQUENCE [LARGE SCALE GENOMIC DNA]</scope>
    <source>
        <strain evidence="5">CCUG 54950</strain>
    </source>
</reference>
<organism evidence="4 5">
    <name type="scientific">Paenibacillus wenxiniae</name>
    <dbReference type="NCBI Taxonomy" id="1636843"/>
    <lineage>
        <taxon>Bacteria</taxon>
        <taxon>Bacillati</taxon>
        <taxon>Bacillota</taxon>
        <taxon>Bacilli</taxon>
        <taxon>Bacillales</taxon>
        <taxon>Paenibacillaceae</taxon>
        <taxon>Paenibacillus</taxon>
    </lineage>
</organism>
<gene>
    <name evidence="4" type="ORF">ACFSC9_15900</name>
</gene>
<dbReference type="InterPro" id="IPR011990">
    <property type="entry name" value="TPR-like_helical_dom_sf"/>
</dbReference>
<evidence type="ECO:0000313" key="4">
    <source>
        <dbReference type="EMBL" id="MFD1886977.1"/>
    </source>
</evidence>
<dbReference type="Proteomes" id="UP001597233">
    <property type="component" value="Unassembled WGS sequence"/>
</dbReference>
<dbReference type="InterPro" id="IPR019734">
    <property type="entry name" value="TPR_rpt"/>
</dbReference>